<dbReference type="EMBL" id="JAAWVN010013387">
    <property type="protein sequence ID" value="MBN3291641.1"/>
    <property type="molecule type" value="Genomic_DNA"/>
</dbReference>
<keyword evidence="2" id="KW-1185">Reference proteome</keyword>
<proteinExistence type="predicted"/>
<dbReference type="Proteomes" id="UP001166052">
    <property type="component" value="Unassembled WGS sequence"/>
</dbReference>
<protein>
    <submittedName>
        <fullName evidence="1">SPTB2 protein</fullName>
    </submittedName>
</protein>
<accession>A0ABS2YZG9</accession>
<organism evidence="1 2">
    <name type="scientific">Polypterus senegalus</name>
    <name type="common">Senegal bichir</name>
    <dbReference type="NCBI Taxonomy" id="55291"/>
    <lineage>
        <taxon>Eukaryota</taxon>
        <taxon>Metazoa</taxon>
        <taxon>Chordata</taxon>
        <taxon>Craniata</taxon>
        <taxon>Vertebrata</taxon>
        <taxon>Euteleostomi</taxon>
        <taxon>Actinopterygii</taxon>
        <taxon>Polypteriformes</taxon>
        <taxon>Polypteridae</taxon>
        <taxon>Polypterus</taxon>
    </lineage>
</organism>
<reference evidence="1" key="1">
    <citation type="journal article" date="2021" name="Cell">
        <title>Tracing the genetic footprints of vertebrate landing in non-teleost ray-finned fishes.</title>
        <authorList>
            <person name="Bi X."/>
            <person name="Wang K."/>
            <person name="Yang L."/>
            <person name="Pan H."/>
            <person name="Jiang H."/>
            <person name="Wei Q."/>
            <person name="Fang M."/>
            <person name="Yu H."/>
            <person name="Zhu C."/>
            <person name="Cai Y."/>
            <person name="He Y."/>
            <person name="Gan X."/>
            <person name="Zeng H."/>
            <person name="Yu D."/>
            <person name="Zhu Y."/>
            <person name="Jiang H."/>
            <person name="Qiu Q."/>
            <person name="Yang H."/>
            <person name="Zhang Y.E."/>
            <person name="Wang W."/>
            <person name="Zhu M."/>
            <person name="He S."/>
            <person name="Zhang G."/>
        </authorList>
    </citation>
    <scope>NUCLEOTIDE SEQUENCE</scope>
    <source>
        <strain evidence="1">Bchr_001</strain>
    </source>
</reference>
<gene>
    <name evidence="1" type="primary">Sptbn1_2</name>
    <name evidence="1" type="ORF">GTO92_0002384</name>
</gene>
<name>A0ABS2YZG9_POLSE</name>
<feature type="non-terminal residue" evidence="1">
    <location>
        <position position="1"/>
    </location>
</feature>
<evidence type="ECO:0000313" key="1">
    <source>
        <dbReference type="EMBL" id="MBN3291641.1"/>
    </source>
</evidence>
<feature type="non-terminal residue" evidence="1">
    <location>
        <position position="165"/>
    </location>
</feature>
<evidence type="ECO:0000313" key="2">
    <source>
        <dbReference type="Proteomes" id="UP001166052"/>
    </source>
</evidence>
<sequence>MHSLMGPGRQSLCTVEGGRACSMRQLQKKMYKSRGSKSSSSWQSSTFCYIQTRIRSNYDSLEIQQQYNDINNRWDLAAENDWDNENSSARLFERSRIKALAGQSTTGKNTEKMNNPKKQLAYMPAPKPNNIKKDMVRLVIAILPRLTRMRKDIFQIIMALTTGNT</sequence>
<comment type="caution">
    <text evidence="1">The sequence shown here is derived from an EMBL/GenBank/DDBJ whole genome shotgun (WGS) entry which is preliminary data.</text>
</comment>